<reference evidence="2 3" key="1">
    <citation type="submission" date="2015-03" db="EMBL/GenBank/DDBJ databases">
        <title>Genomics and transcriptomics of the oil-accumulating basidiomycete yeast T. oleaginosus allow insights into substrate utilization and the diverse evolutionary trajectories of mating systems in fungi.</title>
        <authorList>
            <consortium name="DOE Joint Genome Institute"/>
            <person name="Kourist R."/>
            <person name="Kracht O."/>
            <person name="Bracharz F."/>
            <person name="Lipzen A."/>
            <person name="Nolan M."/>
            <person name="Ohm R."/>
            <person name="Grigoriev I."/>
            <person name="Sun S."/>
            <person name="Heitman J."/>
            <person name="Bruck T."/>
            <person name="Nowrousian M."/>
        </authorList>
    </citation>
    <scope>NUCLEOTIDE SEQUENCE [LARGE SCALE GENOMIC DNA]</scope>
    <source>
        <strain evidence="2 3">IBC0246</strain>
    </source>
</reference>
<evidence type="ECO:0000313" key="3">
    <source>
        <dbReference type="Proteomes" id="UP000053611"/>
    </source>
</evidence>
<keyword evidence="3" id="KW-1185">Reference proteome</keyword>
<proteinExistence type="predicted"/>
<accession>A0A0J0XDA7</accession>
<dbReference type="EMBL" id="KQ087272">
    <property type="protein sequence ID" value="KLT39061.1"/>
    <property type="molecule type" value="Genomic_DNA"/>
</dbReference>
<dbReference type="GeneID" id="28980549"/>
<feature type="compositionally biased region" description="Low complexity" evidence="1">
    <location>
        <begin position="266"/>
        <end position="293"/>
    </location>
</feature>
<dbReference type="AlphaFoldDB" id="A0A0J0XDA7"/>
<evidence type="ECO:0000313" key="2">
    <source>
        <dbReference type="EMBL" id="KLT39061.1"/>
    </source>
</evidence>
<feature type="compositionally biased region" description="Basic and acidic residues" evidence="1">
    <location>
        <begin position="294"/>
        <end position="321"/>
    </location>
</feature>
<protein>
    <recommendedName>
        <fullName evidence="4">Senescence domain-containing protein</fullName>
    </recommendedName>
</protein>
<evidence type="ECO:0000256" key="1">
    <source>
        <dbReference type="SAM" id="MobiDB-lite"/>
    </source>
</evidence>
<dbReference type="OrthoDB" id="2588405at2759"/>
<organism evidence="2 3">
    <name type="scientific">Cutaneotrichosporon oleaginosum</name>
    <dbReference type="NCBI Taxonomy" id="879819"/>
    <lineage>
        <taxon>Eukaryota</taxon>
        <taxon>Fungi</taxon>
        <taxon>Dikarya</taxon>
        <taxon>Basidiomycota</taxon>
        <taxon>Agaricomycotina</taxon>
        <taxon>Tremellomycetes</taxon>
        <taxon>Trichosporonales</taxon>
        <taxon>Trichosporonaceae</taxon>
        <taxon>Cutaneotrichosporon</taxon>
    </lineage>
</organism>
<name>A0A0J0XDA7_9TREE</name>
<dbReference type="Proteomes" id="UP000053611">
    <property type="component" value="Unassembled WGS sequence"/>
</dbReference>
<sequence length="321" mass="32738">MTSLVTIPGSVALHLPARGVAPVPMAHGDLQLTLLPADPPTRKEDVLTLSVGSSFFVVAKNSPVQRIRSKNEHPSFVFTPAPPEGGQSIGQVRIDMSDSTSPEAWERTEEGCRALEAELKAHGAWEDKVLFVDDEYETDGPITGPKTGWGETIASSVMGGASWLVGRLSGAQAAEPTLPTSAPQAPGTRAPAPVPAPHPEEQPADLKAAAAESWTQVGIAARGIGQAAVQVGGAIGQQARSAVGGLREQAPAPVDKGAASPAKDGAAIAPATSPSTSATTASLDAPSAPTAPAVKEEAAAIKAPKAEVKKEVKEAREPVPA</sequence>
<gene>
    <name evidence="2" type="ORF">CC85DRAFT_208836</name>
</gene>
<feature type="region of interest" description="Disordered" evidence="1">
    <location>
        <begin position="172"/>
        <end position="204"/>
    </location>
</feature>
<feature type="region of interest" description="Disordered" evidence="1">
    <location>
        <begin position="246"/>
        <end position="321"/>
    </location>
</feature>
<evidence type="ECO:0008006" key="4">
    <source>
        <dbReference type="Google" id="ProtNLM"/>
    </source>
</evidence>
<dbReference type="RefSeq" id="XP_018275552.1">
    <property type="nucleotide sequence ID" value="XM_018419946.1"/>
</dbReference>